<keyword evidence="5" id="KW-1185">Reference proteome</keyword>
<evidence type="ECO:0000313" key="4">
    <source>
        <dbReference type="EMBL" id="KAI0308232.1"/>
    </source>
</evidence>
<feature type="domain" description="CS" evidence="3">
    <location>
        <begin position="1"/>
        <end position="84"/>
    </location>
</feature>
<evidence type="ECO:0000259" key="3">
    <source>
        <dbReference type="PROSITE" id="PS51203"/>
    </source>
</evidence>
<feature type="compositionally biased region" description="Polar residues" evidence="1">
    <location>
        <begin position="168"/>
        <end position="180"/>
    </location>
</feature>
<proteinExistence type="predicted"/>
<feature type="domain" description="SGS" evidence="2">
    <location>
        <begin position="106"/>
        <end position="203"/>
    </location>
</feature>
<sequence>MLRHEFYETDERLIITVFDRGADPALVNMKFLPRSILYENGDKKLDLQPLKGQIDPEKSTFVVGKVKVEIRLVKAAQGRWGGLIGDAPDPLANSSSVSITAAKAASTSTLPQARKNWDSVTKTILESEKPLTSTDDPNVSGDSTLNEFFQSLFANADDDTKKAMMKSFQESGGTALSTNWEDVKKGPVSIKPPSGSEARKWEQ</sequence>
<name>A0AAD4QS86_9AGAM</name>
<dbReference type="PROSITE" id="PS51048">
    <property type="entry name" value="SGS"/>
    <property type="match status" value="1"/>
</dbReference>
<gene>
    <name evidence="4" type="ORF">B0F90DRAFT_1681208</name>
</gene>
<dbReference type="PANTHER" id="PTHR45862">
    <property type="entry name" value="PROTEIN SGT1 HOMOLOG"/>
    <property type="match status" value="1"/>
</dbReference>
<dbReference type="Gene3D" id="2.60.40.790">
    <property type="match status" value="1"/>
</dbReference>
<protein>
    <submittedName>
        <fullName evidence="4">SGS-domain-containing protein</fullName>
    </submittedName>
</protein>
<dbReference type="EMBL" id="WTXG01000001">
    <property type="protein sequence ID" value="KAI0308232.1"/>
    <property type="molecule type" value="Genomic_DNA"/>
</dbReference>
<dbReference type="CDD" id="cd06466">
    <property type="entry name" value="p23_CS_SGT1_like"/>
    <property type="match status" value="1"/>
</dbReference>
<dbReference type="Pfam" id="PF04969">
    <property type="entry name" value="CS"/>
    <property type="match status" value="1"/>
</dbReference>
<evidence type="ECO:0000259" key="2">
    <source>
        <dbReference type="PROSITE" id="PS51048"/>
    </source>
</evidence>
<reference evidence="4" key="1">
    <citation type="journal article" date="2022" name="New Phytol.">
        <title>Evolutionary transition to the ectomycorrhizal habit in the genomes of a hyperdiverse lineage of mushroom-forming fungi.</title>
        <authorList>
            <person name="Looney B."/>
            <person name="Miyauchi S."/>
            <person name="Morin E."/>
            <person name="Drula E."/>
            <person name="Courty P.E."/>
            <person name="Kohler A."/>
            <person name="Kuo A."/>
            <person name="LaButti K."/>
            <person name="Pangilinan J."/>
            <person name="Lipzen A."/>
            <person name="Riley R."/>
            <person name="Andreopoulos W."/>
            <person name="He G."/>
            <person name="Johnson J."/>
            <person name="Nolan M."/>
            <person name="Tritt A."/>
            <person name="Barry K.W."/>
            <person name="Grigoriev I.V."/>
            <person name="Nagy L.G."/>
            <person name="Hibbett D."/>
            <person name="Henrissat B."/>
            <person name="Matheny P.B."/>
            <person name="Labbe J."/>
            <person name="Martin F.M."/>
        </authorList>
    </citation>
    <scope>NUCLEOTIDE SEQUENCE</scope>
    <source>
        <strain evidence="4">BPL690</strain>
    </source>
</reference>
<dbReference type="InterPro" id="IPR044563">
    <property type="entry name" value="Sgt1-like"/>
</dbReference>
<evidence type="ECO:0000313" key="5">
    <source>
        <dbReference type="Proteomes" id="UP001203297"/>
    </source>
</evidence>
<dbReference type="Pfam" id="PF05002">
    <property type="entry name" value="SGS"/>
    <property type="match status" value="1"/>
</dbReference>
<dbReference type="InterPro" id="IPR007699">
    <property type="entry name" value="SGS_dom"/>
</dbReference>
<dbReference type="AlphaFoldDB" id="A0AAD4QS86"/>
<dbReference type="SUPFAM" id="SSF49764">
    <property type="entry name" value="HSP20-like chaperones"/>
    <property type="match status" value="1"/>
</dbReference>
<dbReference type="Proteomes" id="UP001203297">
    <property type="component" value="Unassembled WGS sequence"/>
</dbReference>
<dbReference type="GO" id="GO:0051087">
    <property type="term" value="F:protein-folding chaperone binding"/>
    <property type="evidence" value="ECO:0007669"/>
    <property type="project" value="InterPro"/>
</dbReference>
<organism evidence="4 5">
    <name type="scientific">Multifurca ochricompacta</name>
    <dbReference type="NCBI Taxonomy" id="376703"/>
    <lineage>
        <taxon>Eukaryota</taxon>
        <taxon>Fungi</taxon>
        <taxon>Dikarya</taxon>
        <taxon>Basidiomycota</taxon>
        <taxon>Agaricomycotina</taxon>
        <taxon>Agaricomycetes</taxon>
        <taxon>Russulales</taxon>
        <taxon>Russulaceae</taxon>
        <taxon>Multifurca</taxon>
    </lineage>
</organism>
<dbReference type="InterPro" id="IPR008978">
    <property type="entry name" value="HSP20-like_chaperone"/>
</dbReference>
<evidence type="ECO:0000256" key="1">
    <source>
        <dbReference type="SAM" id="MobiDB-lite"/>
    </source>
</evidence>
<dbReference type="PROSITE" id="PS51203">
    <property type="entry name" value="CS"/>
    <property type="match status" value="1"/>
</dbReference>
<dbReference type="InterPro" id="IPR007052">
    <property type="entry name" value="CS_dom"/>
</dbReference>
<comment type="caution">
    <text evidence="4">The sequence shown here is derived from an EMBL/GenBank/DDBJ whole genome shotgun (WGS) entry which is preliminary data.</text>
</comment>
<accession>A0AAD4QS86</accession>
<feature type="region of interest" description="Disordered" evidence="1">
    <location>
        <begin position="167"/>
        <end position="203"/>
    </location>
</feature>